<evidence type="ECO:0000256" key="1">
    <source>
        <dbReference type="SAM" id="MobiDB-lite"/>
    </source>
</evidence>
<dbReference type="STRING" id="984486.A0A1E3QPP6"/>
<feature type="domain" description="LDB19 N-terminal" evidence="2">
    <location>
        <begin position="110"/>
        <end position="287"/>
    </location>
</feature>
<dbReference type="GO" id="GO:0031625">
    <property type="term" value="F:ubiquitin protein ligase binding"/>
    <property type="evidence" value="ECO:0007669"/>
    <property type="project" value="EnsemblFungi"/>
</dbReference>
<dbReference type="EMBL" id="KV454434">
    <property type="protein sequence ID" value="ODQ78937.1"/>
    <property type="molecule type" value="Genomic_DNA"/>
</dbReference>
<feature type="region of interest" description="Disordered" evidence="1">
    <location>
        <begin position="500"/>
        <end position="523"/>
    </location>
</feature>
<feature type="region of interest" description="Disordered" evidence="1">
    <location>
        <begin position="1"/>
        <end position="24"/>
    </location>
</feature>
<dbReference type="Proteomes" id="UP000094336">
    <property type="component" value="Unassembled WGS sequence"/>
</dbReference>
<dbReference type="GO" id="GO:0002092">
    <property type="term" value="P:positive regulation of receptor internalization"/>
    <property type="evidence" value="ECO:0007669"/>
    <property type="project" value="EnsemblFungi"/>
</dbReference>
<feature type="compositionally biased region" description="Basic and acidic residues" evidence="1">
    <location>
        <begin position="340"/>
        <end position="362"/>
    </location>
</feature>
<feature type="compositionally biased region" description="Polar residues" evidence="1">
    <location>
        <begin position="300"/>
        <end position="310"/>
    </location>
</feature>
<accession>A0A1E3QPP6</accession>
<dbReference type="GO" id="GO:0071230">
    <property type="term" value="P:cellular response to amino acid stimulus"/>
    <property type="evidence" value="ECO:0007669"/>
    <property type="project" value="EnsemblFungi"/>
</dbReference>
<proteinExistence type="predicted"/>
<protein>
    <recommendedName>
        <fullName evidence="2">LDB19 N-terminal domain-containing protein</fullName>
    </recommendedName>
</protein>
<dbReference type="GO" id="GO:0000138">
    <property type="term" value="C:Golgi trans cisterna"/>
    <property type="evidence" value="ECO:0007669"/>
    <property type="project" value="EnsemblFungi"/>
</dbReference>
<dbReference type="InterPro" id="IPR024391">
    <property type="entry name" value="LDB19_N"/>
</dbReference>
<dbReference type="PANTHER" id="PTHR11188">
    <property type="entry name" value="ARRESTIN DOMAIN CONTAINING PROTEIN"/>
    <property type="match status" value="1"/>
</dbReference>
<dbReference type="PANTHER" id="PTHR11188:SF76">
    <property type="entry name" value="PROTEIN LDB19"/>
    <property type="match status" value="1"/>
</dbReference>
<feature type="compositionally biased region" description="Low complexity" evidence="1">
    <location>
        <begin position="367"/>
        <end position="378"/>
    </location>
</feature>
<dbReference type="RefSeq" id="XP_018984265.1">
    <property type="nucleotide sequence ID" value="XM_019129430.1"/>
</dbReference>
<feature type="region of interest" description="Disordered" evidence="1">
    <location>
        <begin position="300"/>
        <end position="382"/>
    </location>
</feature>
<dbReference type="GO" id="GO:0005829">
    <property type="term" value="C:cytosol"/>
    <property type="evidence" value="ECO:0007669"/>
    <property type="project" value="EnsemblFungi"/>
</dbReference>
<dbReference type="GO" id="GO:0030674">
    <property type="term" value="F:protein-macromolecule adaptor activity"/>
    <property type="evidence" value="ECO:0007669"/>
    <property type="project" value="TreeGrafter"/>
</dbReference>
<reference evidence="4" key="1">
    <citation type="submission" date="2016-05" db="EMBL/GenBank/DDBJ databases">
        <title>Comparative genomics of biotechnologically important yeasts.</title>
        <authorList>
            <consortium name="DOE Joint Genome Institute"/>
            <person name="Riley R."/>
            <person name="Haridas S."/>
            <person name="Wolfe K.H."/>
            <person name="Lopes M.R."/>
            <person name="Hittinger C.T."/>
            <person name="Goker M."/>
            <person name="Salamov A."/>
            <person name="Wisecaver J."/>
            <person name="Long T.M."/>
            <person name="Aerts A.L."/>
            <person name="Barry K."/>
            <person name="Choi C."/>
            <person name="Clum A."/>
            <person name="Coughlan A.Y."/>
            <person name="Deshpande S."/>
            <person name="Douglass A.P."/>
            <person name="Hanson S.J."/>
            <person name="Klenk H.-P."/>
            <person name="Labutti K."/>
            <person name="Lapidus A."/>
            <person name="Lindquist E."/>
            <person name="Lipzen A."/>
            <person name="Meier-Kolthoff J.P."/>
            <person name="Ohm R.A."/>
            <person name="Otillar R.P."/>
            <person name="Pangilinan J."/>
            <person name="Peng Y."/>
            <person name="Rokas A."/>
            <person name="Rosa C.A."/>
            <person name="Scheuner C."/>
            <person name="Sibirny A.A."/>
            <person name="Slot J.C."/>
            <person name="Stielow J.B."/>
            <person name="Sun H."/>
            <person name="Kurtzman C.P."/>
            <person name="Blackwell M."/>
            <person name="Grigoriev I.V."/>
            <person name="Jeffries T.W."/>
        </authorList>
    </citation>
    <scope>NUCLEOTIDE SEQUENCE [LARGE SCALE GENOMIC DNA]</scope>
    <source>
        <strain evidence="4">NRRL Y-12698</strain>
    </source>
</reference>
<sequence length="629" mass="66977">MSFFSRFHHSNPAPGRLAKPTRSGKPPPFILTVTLELPPIILYGPPTQSTGSLLSGLLRLEVPEPFLDLSSISSYPASGSSSIAVSPQLMPVRSHQVTSSTATSVQINKVTLYLQQTIQYAKPFVAPSTALASCADCRTQTTELARWDVLTQPAQFQQGSQAFPFSHLLPGSLPASSHLGLNSSSFIRYQLVAEGSTGAQTIRCVLPLHILRSILRGPDRTSLRVFPPTDVTATAVLPNVVHPKSHFPLEIKLDNITTKERRWRMRKLSWRIEETVKVRASACKNHIFKLKVVEQHQRSVKSLPTKSAPGNSGYHPVQTSMSVTPAPAPVMGPASNPDETGDRDLEYDEAAERHPAERHPADDEASTPGTPGTPQTTPAADHLYVEEVRTVTHGEVKSGWKSDFSGRGKIELVAEINAIELSTGINQHIAAASSAGDMSEPGTPVLASSGASSASSVASKYGLPNVSCDIDDPTLGVQVSHMLIVEVVIAEELLQSAVGGGLHSTAPSPAPSRPGTPSVGSPAPAPVATVVGIPTGAARVLRMQFKLFLTERSGLGISWDDEVPPTYEAVKALSPPMYSTGTETPMFGSVSMLNTPVMRTLGVLIGSTPGASGIDNVLDVDERIQELNL</sequence>
<dbReference type="InterPro" id="IPR050357">
    <property type="entry name" value="Arrestin_domain-protein"/>
</dbReference>
<dbReference type="OrthoDB" id="3832628at2759"/>
<gene>
    <name evidence="3" type="ORF">BABINDRAFT_162594</name>
</gene>
<dbReference type="GO" id="GO:0070086">
    <property type="term" value="P:ubiquitin-dependent endocytosis"/>
    <property type="evidence" value="ECO:0007669"/>
    <property type="project" value="EnsemblFungi"/>
</dbReference>
<organism evidence="3 4">
    <name type="scientific">Babjeviella inositovora NRRL Y-12698</name>
    <dbReference type="NCBI Taxonomy" id="984486"/>
    <lineage>
        <taxon>Eukaryota</taxon>
        <taxon>Fungi</taxon>
        <taxon>Dikarya</taxon>
        <taxon>Ascomycota</taxon>
        <taxon>Saccharomycotina</taxon>
        <taxon>Pichiomycetes</taxon>
        <taxon>Serinales incertae sedis</taxon>
        <taxon>Babjeviella</taxon>
    </lineage>
</organism>
<dbReference type="GeneID" id="30147283"/>
<dbReference type="AlphaFoldDB" id="A0A1E3QPP6"/>
<evidence type="ECO:0000313" key="3">
    <source>
        <dbReference type="EMBL" id="ODQ78937.1"/>
    </source>
</evidence>
<dbReference type="Pfam" id="PF13002">
    <property type="entry name" value="LDB19"/>
    <property type="match status" value="1"/>
</dbReference>
<dbReference type="GO" id="GO:0005886">
    <property type="term" value="C:plasma membrane"/>
    <property type="evidence" value="ECO:0007669"/>
    <property type="project" value="EnsemblFungi"/>
</dbReference>
<evidence type="ECO:0000313" key="4">
    <source>
        <dbReference type="Proteomes" id="UP000094336"/>
    </source>
</evidence>
<keyword evidence="4" id="KW-1185">Reference proteome</keyword>
<evidence type="ECO:0000259" key="2">
    <source>
        <dbReference type="Pfam" id="PF13002"/>
    </source>
</evidence>
<name>A0A1E3QPP6_9ASCO</name>
<dbReference type="GO" id="GO:0033554">
    <property type="term" value="P:cellular response to stress"/>
    <property type="evidence" value="ECO:0007669"/>
    <property type="project" value="EnsemblFungi"/>
</dbReference>